<feature type="non-terminal residue" evidence="1">
    <location>
        <position position="1"/>
    </location>
</feature>
<accession>A0A382XXV6</accession>
<sequence>IMIDKAQKYQEELGQWTDPEAFLAL</sequence>
<gene>
    <name evidence="1" type="ORF">METZ01_LOCUS428687</name>
</gene>
<protein>
    <submittedName>
        <fullName evidence="1">Uncharacterized protein</fullName>
    </submittedName>
</protein>
<organism evidence="1">
    <name type="scientific">marine metagenome</name>
    <dbReference type="NCBI Taxonomy" id="408172"/>
    <lineage>
        <taxon>unclassified sequences</taxon>
        <taxon>metagenomes</taxon>
        <taxon>ecological metagenomes</taxon>
    </lineage>
</organism>
<evidence type="ECO:0000313" key="1">
    <source>
        <dbReference type="EMBL" id="SVD75833.1"/>
    </source>
</evidence>
<proteinExistence type="predicted"/>
<dbReference type="EMBL" id="UINC01171324">
    <property type="protein sequence ID" value="SVD75833.1"/>
    <property type="molecule type" value="Genomic_DNA"/>
</dbReference>
<name>A0A382XXV6_9ZZZZ</name>
<dbReference type="AlphaFoldDB" id="A0A382XXV6"/>
<reference evidence="1" key="1">
    <citation type="submission" date="2018-05" db="EMBL/GenBank/DDBJ databases">
        <authorList>
            <person name="Lanie J.A."/>
            <person name="Ng W.-L."/>
            <person name="Kazmierczak K.M."/>
            <person name="Andrzejewski T.M."/>
            <person name="Davidsen T.M."/>
            <person name="Wayne K.J."/>
            <person name="Tettelin H."/>
            <person name="Glass J.I."/>
            <person name="Rusch D."/>
            <person name="Podicherti R."/>
            <person name="Tsui H.-C.T."/>
            <person name="Winkler M.E."/>
        </authorList>
    </citation>
    <scope>NUCLEOTIDE SEQUENCE</scope>
</reference>